<keyword evidence="2" id="KW-1185">Reference proteome</keyword>
<organism evidence="1 2">
    <name type="scientific">Bacillus weihaiensis</name>
    <dbReference type="NCBI Taxonomy" id="1547283"/>
    <lineage>
        <taxon>Bacteria</taxon>
        <taxon>Bacillati</taxon>
        <taxon>Bacillota</taxon>
        <taxon>Bacilli</taxon>
        <taxon>Bacillales</taxon>
        <taxon>Bacillaceae</taxon>
        <taxon>Bacillus</taxon>
    </lineage>
</organism>
<gene>
    <name evidence="1" type="ORF">A9C19_16875</name>
</gene>
<dbReference type="KEGG" id="bwh:A9C19_16875"/>
<dbReference type="AlphaFoldDB" id="A0A1L3MV83"/>
<dbReference type="Proteomes" id="UP000181936">
    <property type="component" value="Chromosome"/>
</dbReference>
<name>A0A1L3MV83_9BACI</name>
<accession>A0A1L3MV83</accession>
<evidence type="ECO:0000313" key="1">
    <source>
        <dbReference type="EMBL" id="APH06265.1"/>
    </source>
</evidence>
<proteinExistence type="predicted"/>
<protein>
    <submittedName>
        <fullName evidence="1">Uncharacterized protein</fullName>
    </submittedName>
</protein>
<dbReference type="OrthoDB" id="2885222at2"/>
<sequence>MVQHIQIKKMNEINDELSAISSQCERAFKAWIKDRSNTNLLKEYRELLIKRDIVIKEYKSCIVIN</sequence>
<dbReference type="RefSeq" id="WP_072581065.1">
    <property type="nucleotide sequence ID" value="NZ_CP016020.1"/>
</dbReference>
<reference evidence="1 2" key="1">
    <citation type="journal article" date="2016" name="Sci. Rep.">
        <title>Complete genome sequence and transcriptomic analysis of a novel marine strain Bacillus weihaiensis reveals the mechanism of brown algae degradation.</title>
        <authorList>
            <person name="Zhu Y."/>
            <person name="Chen P."/>
            <person name="Bao Y."/>
            <person name="Men Y."/>
            <person name="Zeng Y."/>
            <person name="Yang J."/>
            <person name="Sun J."/>
            <person name="Sun Y."/>
        </authorList>
    </citation>
    <scope>NUCLEOTIDE SEQUENCE [LARGE SCALE GENOMIC DNA]</scope>
    <source>
        <strain evidence="1 2">Alg07</strain>
    </source>
</reference>
<evidence type="ECO:0000313" key="2">
    <source>
        <dbReference type="Proteomes" id="UP000181936"/>
    </source>
</evidence>
<dbReference type="EMBL" id="CP016020">
    <property type="protein sequence ID" value="APH06265.1"/>
    <property type="molecule type" value="Genomic_DNA"/>
</dbReference>